<evidence type="ECO:0000313" key="3">
    <source>
        <dbReference type="EMBL" id="PPQ95447.1"/>
    </source>
</evidence>
<sequence length="449" mass="48097">MMFTLFNVQKFCFVLVGLYFTLLASARPQFSGASLAKRDAIANSSALLTNAARMQAGLGPLKPRSFYRPTRVAPRHPSSSTLPSSGKIQVKKASNGNSVGYTSNQIGTFGYGVTSSSSHAMHVSFTAVAPFNIAITNGPRPDLGFSGGKLYDIKLRLYRTVDVDQPESVPFAVLHPKQPIDAVSLAAPGSTPQNVGNSLGGTSESAIWFYNTNTHQLTAHWVNPDGSVLTPHIWYYPVLDTIALVLNPASQNIMVAFFNLKKASLLLIATLQCAFLVSARLPHVELAKREVVDAGNLTTNAKRLQAGLAPLKPRNIYNPSRVAARTPAPSSVPQVSGNIIVKRADGSVEGYVSTQDYGYLTTGDDKTVASFYPINPPFNIAVTGMEFPYLGFLSTTSLTVTTGAGISMISTNPTAPGSTPKNVGNPYPNLQTESSIWYYDPTDNQLSGK</sequence>
<dbReference type="EMBL" id="NHYE01001425">
    <property type="protein sequence ID" value="PPQ95447.1"/>
    <property type="molecule type" value="Genomic_DNA"/>
</dbReference>
<dbReference type="Proteomes" id="UP000284706">
    <property type="component" value="Unassembled WGS sequence"/>
</dbReference>
<dbReference type="AlphaFoldDB" id="A0A409XXF8"/>
<name>A0A409XXF8_9AGAR</name>
<dbReference type="InParanoid" id="A0A409XXF8"/>
<organism evidence="3 4">
    <name type="scientific">Gymnopilus dilepis</name>
    <dbReference type="NCBI Taxonomy" id="231916"/>
    <lineage>
        <taxon>Eukaryota</taxon>
        <taxon>Fungi</taxon>
        <taxon>Dikarya</taxon>
        <taxon>Basidiomycota</taxon>
        <taxon>Agaricomycotina</taxon>
        <taxon>Agaricomycetes</taxon>
        <taxon>Agaricomycetidae</taxon>
        <taxon>Agaricales</taxon>
        <taxon>Agaricineae</taxon>
        <taxon>Hymenogastraceae</taxon>
        <taxon>Gymnopilus</taxon>
    </lineage>
</organism>
<evidence type="ECO:0000313" key="4">
    <source>
        <dbReference type="Proteomes" id="UP000284706"/>
    </source>
</evidence>
<protein>
    <submittedName>
        <fullName evidence="3">Uncharacterized protein</fullName>
    </submittedName>
</protein>
<feature type="compositionally biased region" description="Polar residues" evidence="1">
    <location>
        <begin position="77"/>
        <end position="89"/>
    </location>
</feature>
<proteinExistence type="predicted"/>
<dbReference type="OrthoDB" id="4584900at2759"/>
<evidence type="ECO:0000256" key="1">
    <source>
        <dbReference type="SAM" id="MobiDB-lite"/>
    </source>
</evidence>
<evidence type="ECO:0000256" key="2">
    <source>
        <dbReference type="SAM" id="SignalP"/>
    </source>
</evidence>
<feature type="chain" id="PRO_5019352334" evidence="2">
    <location>
        <begin position="27"/>
        <end position="449"/>
    </location>
</feature>
<feature type="signal peptide" evidence="2">
    <location>
        <begin position="1"/>
        <end position="26"/>
    </location>
</feature>
<keyword evidence="4" id="KW-1185">Reference proteome</keyword>
<accession>A0A409XXF8</accession>
<keyword evidence="2" id="KW-0732">Signal</keyword>
<gene>
    <name evidence="3" type="ORF">CVT26_008466</name>
</gene>
<comment type="caution">
    <text evidence="3">The sequence shown here is derived from an EMBL/GenBank/DDBJ whole genome shotgun (WGS) entry which is preliminary data.</text>
</comment>
<feature type="region of interest" description="Disordered" evidence="1">
    <location>
        <begin position="69"/>
        <end position="89"/>
    </location>
</feature>
<reference evidence="3 4" key="1">
    <citation type="journal article" date="2018" name="Evol. Lett.">
        <title>Horizontal gene cluster transfer increased hallucinogenic mushroom diversity.</title>
        <authorList>
            <person name="Reynolds H.T."/>
            <person name="Vijayakumar V."/>
            <person name="Gluck-Thaler E."/>
            <person name="Korotkin H.B."/>
            <person name="Matheny P.B."/>
            <person name="Slot J.C."/>
        </authorList>
    </citation>
    <scope>NUCLEOTIDE SEQUENCE [LARGE SCALE GENOMIC DNA]</scope>
    <source>
        <strain evidence="3 4">SRW20</strain>
    </source>
</reference>